<evidence type="ECO:0000256" key="3">
    <source>
        <dbReference type="ARBA" id="ARBA00023125"/>
    </source>
</evidence>
<evidence type="ECO:0000259" key="6">
    <source>
        <dbReference type="SMART" id="SM00534"/>
    </source>
</evidence>
<dbReference type="PANTHER" id="PTHR11361">
    <property type="entry name" value="DNA MISMATCH REPAIR PROTEIN MUTS FAMILY MEMBER"/>
    <property type="match status" value="1"/>
</dbReference>
<dbReference type="SMART" id="SM00533">
    <property type="entry name" value="MUTSd"/>
    <property type="match status" value="1"/>
</dbReference>
<dbReference type="GO" id="GO:0140664">
    <property type="term" value="F:ATP-dependent DNA damage sensor activity"/>
    <property type="evidence" value="ECO:0007669"/>
    <property type="project" value="InterPro"/>
</dbReference>
<evidence type="ECO:0000256" key="1">
    <source>
        <dbReference type="ARBA" id="ARBA00022741"/>
    </source>
</evidence>
<keyword evidence="4" id="KW-0732">Signal</keyword>
<dbReference type="AlphaFoldDB" id="A0AB34IWE0"/>
<dbReference type="EMBL" id="JBGBPQ010000018">
    <property type="protein sequence ID" value="KAL1507439.1"/>
    <property type="molecule type" value="Genomic_DNA"/>
</dbReference>
<evidence type="ECO:0000256" key="4">
    <source>
        <dbReference type="SAM" id="SignalP"/>
    </source>
</evidence>
<keyword evidence="3" id="KW-0238">DNA-binding</keyword>
<dbReference type="SUPFAM" id="SSF52540">
    <property type="entry name" value="P-loop containing nucleoside triphosphate hydrolases"/>
    <property type="match status" value="1"/>
</dbReference>
<protein>
    <recommendedName>
        <fullName evidence="9">DNA mismatch repair proteins mutS family domain-containing protein</fullName>
    </recommendedName>
</protein>
<keyword evidence="2" id="KW-0067">ATP-binding</keyword>
<feature type="domain" description="DNA mismatch repair protein MutS core" evidence="5">
    <location>
        <begin position="64"/>
        <end position="357"/>
    </location>
</feature>
<evidence type="ECO:0000259" key="5">
    <source>
        <dbReference type="SMART" id="SM00533"/>
    </source>
</evidence>
<accession>A0AB34IWE0</accession>
<gene>
    <name evidence="7" type="ORF">AB1Y20_008277</name>
</gene>
<keyword evidence="1" id="KW-0547">Nucleotide-binding</keyword>
<feature type="chain" id="PRO_5044301246" description="DNA mismatch repair proteins mutS family domain-containing protein" evidence="4">
    <location>
        <begin position="16"/>
        <end position="810"/>
    </location>
</feature>
<keyword evidence="8" id="KW-1185">Reference proteome</keyword>
<reference evidence="7 8" key="1">
    <citation type="journal article" date="2024" name="Science">
        <title>Giant polyketide synthase enzymes in the biosynthesis of giant marine polyether toxins.</title>
        <authorList>
            <person name="Fallon T.R."/>
            <person name="Shende V.V."/>
            <person name="Wierzbicki I.H."/>
            <person name="Pendleton A.L."/>
            <person name="Watervoot N.F."/>
            <person name="Auber R.P."/>
            <person name="Gonzalez D.J."/>
            <person name="Wisecaver J.H."/>
            <person name="Moore B.S."/>
        </authorList>
    </citation>
    <scope>NUCLEOTIDE SEQUENCE [LARGE SCALE GENOMIC DNA]</scope>
    <source>
        <strain evidence="7 8">12B1</strain>
    </source>
</reference>
<dbReference type="InterPro" id="IPR027417">
    <property type="entry name" value="P-loop_NTPase"/>
</dbReference>
<dbReference type="Gene3D" id="3.40.50.300">
    <property type="entry name" value="P-loop containing nucleotide triphosphate hydrolases"/>
    <property type="match status" value="1"/>
</dbReference>
<evidence type="ECO:0008006" key="9">
    <source>
        <dbReference type="Google" id="ProtNLM"/>
    </source>
</evidence>
<dbReference type="GO" id="GO:0006298">
    <property type="term" value="P:mismatch repair"/>
    <property type="evidence" value="ECO:0007669"/>
    <property type="project" value="InterPro"/>
</dbReference>
<dbReference type="GO" id="GO:0005524">
    <property type="term" value="F:ATP binding"/>
    <property type="evidence" value="ECO:0007669"/>
    <property type="project" value="UniProtKB-KW"/>
</dbReference>
<dbReference type="InterPro" id="IPR000432">
    <property type="entry name" value="DNA_mismatch_repair_MutS_C"/>
</dbReference>
<dbReference type="Proteomes" id="UP001515480">
    <property type="component" value="Unassembled WGS sequence"/>
</dbReference>
<organism evidence="7 8">
    <name type="scientific">Prymnesium parvum</name>
    <name type="common">Toxic golden alga</name>
    <dbReference type="NCBI Taxonomy" id="97485"/>
    <lineage>
        <taxon>Eukaryota</taxon>
        <taxon>Haptista</taxon>
        <taxon>Haptophyta</taxon>
        <taxon>Prymnesiophyceae</taxon>
        <taxon>Prymnesiales</taxon>
        <taxon>Prymnesiaceae</taxon>
        <taxon>Prymnesium</taxon>
    </lineage>
</organism>
<sequence length="810" mass="85398">MTLLVPVLQVLCVSSAPRLTAVRRAEPRLPPIGRTTTSRPYPLAMALPTPSLQEEATCAALESLEVSRVLAALALHARTEPGRAHCLELHLAADPAEARRRYALVAEAMDCPSSDSPPLDNKLRLEEAVRAAASRAPLRADELHDAADALSSLDALAAWGRRASRAPRLARLAAAAAPPPRLLQTFVGGFERLADGTTRLNASAWPRLAQRQAAARRAAETLRRRVEQLRLAPLQRDGRVVVAVSPSQKRAIGVEVARSRSGGTAFVEPFELVPLSSALRAANAAVASAEARILAALSSLLVSHADALRAALRHAGELDAYLARAHLARAHALRVPHVGAEGVIELRHARHPLLVLSASDPRDVIGNDLSLRTDSRGRQGIVLTGANGGGKSAILKTVGMAALLCRLAIPLPAEAEESADDTSYRSPRVDFFDAVVADVADSQSLQQGASSFVSHMRACKQALATADAARISGGRVLLLLDEPGASTDPAQGAAIAQAVAEHALDAGAILVASTHSSALTLFALQEDRLQVAAMALQPDGTPTFKMQLGAVGESHALEAAAREGLPEAIRARAAQLIPDQDEVLTRQRAEMEKLLVSLGAEREAAEAATADARADRRAAMQELAEARLAAAKAARSLTASVQWVDARRRRLDEFVLQLRSSGADAFTLLGNTLDSLRLARRDASTARQRALLALGLQPLPPEAGVKAGESFFIVDADEALERSLPGSAAAALPLIEGAAAADSAPLDSSVRISIDGAPAVAIPKEELAQWLISSADDLHGLSDTWAWMGSDASVVPSSSMQSSSKRRRKR</sequence>
<dbReference type="InterPro" id="IPR007696">
    <property type="entry name" value="DNA_mismatch_repair_MutS_core"/>
</dbReference>
<dbReference type="SUPFAM" id="SSF48334">
    <property type="entry name" value="DNA repair protein MutS, domain III"/>
    <property type="match status" value="2"/>
</dbReference>
<feature type="domain" description="DNA mismatch repair proteins mutS family" evidence="6">
    <location>
        <begin position="378"/>
        <end position="578"/>
    </location>
</feature>
<dbReference type="GO" id="GO:0030983">
    <property type="term" value="F:mismatched DNA binding"/>
    <property type="evidence" value="ECO:0007669"/>
    <property type="project" value="InterPro"/>
</dbReference>
<evidence type="ECO:0000256" key="2">
    <source>
        <dbReference type="ARBA" id="ARBA00022840"/>
    </source>
</evidence>
<dbReference type="SMART" id="SM00534">
    <property type="entry name" value="MUTSac"/>
    <property type="match status" value="1"/>
</dbReference>
<evidence type="ECO:0000313" key="7">
    <source>
        <dbReference type="EMBL" id="KAL1507439.1"/>
    </source>
</evidence>
<comment type="caution">
    <text evidence="7">The sequence shown here is derived from an EMBL/GenBank/DDBJ whole genome shotgun (WGS) entry which is preliminary data.</text>
</comment>
<dbReference type="InterPro" id="IPR036187">
    <property type="entry name" value="DNA_mismatch_repair_MutS_sf"/>
</dbReference>
<dbReference type="PANTHER" id="PTHR11361:SF14">
    <property type="entry name" value="DNA MISMATCH REPAIR PROTEIN MUTS, TYPE 2"/>
    <property type="match status" value="1"/>
</dbReference>
<dbReference type="Pfam" id="PF00488">
    <property type="entry name" value="MutS_V"/>
    <property type="match status" value="1"/>
</dbReference>
<evidence type="ECO:0000313" key="8">
    <source>
        <dbReference type="Proteomes" id="UP001515480"/>
    </source>
</evidence>
<name>A0AB34IWE0_PRYPA</name>
<proteinExistence type="predicted"/>
<feature type="signal peptide" evidence="4">
    <location>
        <begin position="1"/>
        <end position="15"/>
    </location>
</feature>
<dbReference type="InterPro" id="IPR045076">
    <property type="entry name" value="MutS"/>
</dbReference>